<comment type="caution">
    <text evidence="11">The sequence shown here is derived from an EMBL/GenBank/DDBJ whole genome shotgun (WGS) entry which is preliminary data.</text>
</comment>
<comment type="similarity">
    <text evidence="2">Belongs to the CEP162 family.</text>
</comment>
<evidence type="ECO:0000256" key="2">
    <source>
        <dbReference type="ARBA" id="ARBA00009485"/>
    </source>
</evidence>
<gene>
    <name evidence="11" type="ORF">B5M09_011351</name>
</gene>
<reference evidence="11" key="1">
    <citation type="submission" date="2018-07" db="EMBL/GenBank/DDBJ databases">
        <title>Annotation of Aphanomyces astaci genome assembly.</title>
        <authorList>
            <person name="Studholme D.J."/>
        </authorList>
    </citation>
    <scope>NUCLEOTIDE SEQUENCE [LARGE SCALE GENOMIC DNA]</scope>
    <source>
        <strain evidence="11">Pc</strain>
    </source>
</reference>
<dbReference type="VEuPathDB" id="FungiDB:H257_14363"/>
<dbReference type="GO" id="GO:0005814">
    <property type="term" value="C:centriole"/>
    <property type="evidence" value="ECO:0007669"/>
    <property type="project" value="UniProtKB-SubCell"/>
</dbReference>
<feature type="region of interest" description="Disordered" evidence="10">
    <location>
        <begin position="49"/>
        <end position="108"/>
    </location>
</feature>
<feature type="compositionally biased region" description="Basic and acidic residues" evidence="10">
    <location>
        <begin position="404"/>
        <end position="415"/>
    </location>
</feature>
<evidence type="ECO:0000256" key="3">
    <source>
        <dbReference type="ARBA" id="ARBA00021406"/>
    </source>
</evidence>
<evidence type="ECO:0000256" key="8">
    <source>
        <dbReference type="ARBA" id="ARBA00023212"/>
    </source>
</evidence>
<evidence type="ECO:0000256" key="10">
    <source>
        <dbReference type="SAM" id="MobiDB-lite"/>
    </source>
</evidence>
<feature type="region of interest" description="Disordered" evidence="10">
    <location>
        <begin position="375"/>
        <end position="415"/>
    </location>
</feature>
<dbReference type="PANTHER" id="PTHR34031:SF1">
    <property type="entry name" value="CENTROSOMAL PROTEIN OF 162 KDA"/>
    <property type="match status" value="1"/>
</dbReference>
<evidence type="ECO:0000256" key="5">
    <source>
        <dbReference type="ARBA" id="ARBA00022701"/>
    </source>
</evidence>
<feature type="non-terminal residue" evidence="11">
    <location>
        <position position="445"/>
    </location>
</feature>
<comment type="subcellular location">
    <subcellularLocation>
        <location evidence="1">Cytoplasm</location>
        <location evidence="1">Cytoskeleton</location>
        <location evidence="1">Microtubule organizing center</location>
        <location evidence="1">Centrosome</location>
        <location evidence="1">Centriole</location>
    </subcellularLocation>
</comment>
<dbReference type="EMBL" id="MZMZ02003329">
    <property type="protein sequence ID" value="RQM21994.1"/>
    <property type="molecule type" value="Genomic_DNA"/>
</dbReference>
<protein>
    <recommendedName>
        <fullName evidence="3">Centrosomal protein of 162 kDa</fullName>
    </recommendedName>
</protein>
<feature type="compositionally biased region" description="Polar residues" evidence="10">
    <location>
        <begin position="375"/>
        <end position="401"/>
    </location>
</feature>
<evidence type="ECO:0000256" key="1">
    <source>
        <dbReference type="ARBA" id="ARBA00004114"/>
    </source>
</evidence>
<evidence type="ECO:0000256" key="6">
    <source>
        <dbReference type="ARBA" id="ARBA00022794"/>
    </source>
</evidence>
<accession>A0A3R7WYZ5</accession>
<keyword evidence="12" id="KW-1185">Reference proteome</keyword>
<dbReference type="InterPro" id="IPR038774">
    <property type="entry name" value="CEP162-like"/>
</dbReference>
<evidence type="ECO:0000256" key="4">
    <source>
        <dbReference type="ARBA" id="ARBA00022490"/>
    </source>
</evidence>
<dbReference type="AlphaFoldDB" id="A0A3R7WYZ5"/>
<proteinExistence type="inferred from homology"/>
<organism evidence="11 12">
    <name type="scientific">Aphanomyces astaci</name>
    <name type="common">Crayfish plague agent</name>
    <dbReference type="NCBI Taxonomy" id="112090"/>
    <lineage>
        <taxon>Eukaryota</taxon>
        <taxon>Sar</taxon>
        <taxon>Stramenopiles</taxon>
        <taxon>Oomycota</taxon>
        <taxon>Saprolegniomycetes</taxon>
        <taxon>Saprolegniales</taxon>
        <taxon>Verrucalvaceae</taxon>
        <taxon>Aphanomyces</taxon>
    </lineage>
</organism>
<name>A0A3R7WYZ5_APHAT</name>
<keyword evidence="4" id="KW-0963">Cytoplasm</keyword>
<evidence type="ECO:0000256" key="7">
    <source>
        <dbReference type="ARBA" id="ARBA00023054"/>
    </source>
</evidence>
<feature type="coiled-coil region" evidence="9">
    <location>
        <begin position="154"/>
        <end position="181"/>
    </location>
</feature>
<evidence type="ECO:0000313" key="11">
    <source>
        <dbReference type="EMBL" id="RQM21994.1"/>
    </source>
</evidence>
<dbReference type="GO" id="GO:0005879">
    <property type="term" value="C:axonemal microtubule"/>
    <property type="evidence" value="ECO:0007669"/>
    <property type="project" value="TreeGrafter"/>
</dbReference>
<feature type="coiled-coil region" evidence="9">
    <location>
        <begin position="301"/>
        <end position="357"/>
    </location>
</feature>
<evidence type="ECO:0000256" key="9">
    <source>
        <dbReference type="SAM" id="Coils"/>
    </source>
</evidence>
<evidence type="ECO:0000313" key="12">
    <source>
        <dbReference type="Proteomes" id="UP000284702"/>
    </source>
</evidence>
<feature type="compositionally biased region" description="Basic and acidic residues" evidence="10">
    <location>
        <begin position="93"/>
        <end position="104"/>
    </location>
</feature>
<keyword evidence="8" id="KW-0206">Cytoskeleton</keyword>
<keyword evidence="7 9" id="KW-0175">Coiled coil</keyword>
<feature type="coiled-coil region" evidence="9">
    <location>
        <begin position="221"/>
        <end position="255"/>
    </location>
</feature>
<keyword evidence="6" id="KW-0970">Cilium biogenesis/degradation</keyword>
<dbReference type="GO" id="GO:0060271">
    <property type="term" value="P:cilium assembly"/>
    <property type="evidence" value="ECO:0007669"/>
    <property type="project" value="TreeGrafter"/>
</dbReference>
<dbReference type="PANTHER" id="PTHR34031">
    <property type="entry name" value="CENTROSOMAL PROTEIN OF 162 KDA"/>
    <property type="match status" value="1"/>
</dbReference>
<dbReference type="Proteomes" id="UP000284702">
    <property type="component" value="Unassembled WGS sequence"/>
</dbReference>
<sequence length="445" mass="50793">MAPPAFSRSSDEEELERQKAKKKKQSEKAPLVKKVSLEDRMADILKRHGSSMAESFAKPVEVVTPSDVPSLKADNEDESKNDAASEHAQTQNELERPSPPDHHQPTQSNTANEIAAKFHSLQTTLNQSNASVHTTDTHASIDKYHLRTPYSTKENQIKLQLQAAQREILALRHQLATSDQDVHTLSQARSHVVTSTSGGVHMTSQAWDALRKDMDVRRRFIDDQDELVKQLQHSNEQLKEQLHHLMSTNKAKSRRPSSSTTDKRRIQTLEAQLKDMHVAMQKRHPDSLVNLILASKPDDVVAQLERQIQQLHDQRLEIEAQHEVKLTRFRQQHERVVQQLRQQLEKQHMERELALQRQLDDSENARRQLIHAFNLGNTTHPQGSNTTHPQGSNTTHPQDISAQVREKEAKDDQAHVAKAAMDALKDAHNAQMQQAKDIWHEELLH</sequence>
<feature type="region of interest" description="Disordered" evidence="10">
    <location>
        <begin position="1"/>
        <end position="34"/>
    </location>
</feature>
<keyword evidence="5" id="KW-0493">Microtubule</keyword>